<dbReference type="Pfam" id="PF03108">
    <property type="entry name" value="DBD_Tnp_Mut"/>
    <property type="match status" value="1"/>
</dbReference>
<feature type="region of interest" description="Disordered" evidence="5">
    <location>
        <begin position="1"/>
        <end position="54"/>
    </location>
</feature>
<dbReference type="Pfam" id="PF10551">
    <property type="entry name" value="MULE"/>
    <property type="match status" value="1"/>
</dbReference>
<dbReference type="InterPro" id="IPR006564">
    <property type="entry name" value="Znf_PMZ"/>
</dbReference>
<gene>
    <name evidence="7" type="ORF">MtrunA17_Chr1g0154181</name>
</gene>
<organism evidence="7 8">
    <name type="scientific">Medicago truncatula</name>
    <name type="common">Barrel medic</name>
    <name type="synonym">Medicago tribuloides</name>
    <dbReference type="NCBI Taxonomy" id="3880"/>
    <lineage>
        <taxon>Eukaryota</taxon>
        <taxon>Viridiplantae</taxon>
        <taxon>Streptophyta</taxon>
        <taxon>Embryophyta</taxon>
        <taxon>Tracheophyta</taxon>
        <taxon>Spermatophyta</taxon>
        <taxon>Magnoliopsida</taxon>
        <taxon>eudicotyledons</taxon>
        <taxon>Gunneridae</taxon>
        <taxon>Pentapetalae</taxon>
        <taxon>rosids</taxon>
        <taxon>fabids</taxon>
        <taxon>Fabales</taxon>
        <taxon>Fabaceae</taxon>
        <taxon>Papilionoideae</taxon>
        <taxon>50 kb inversion clade</taxon>
        <taxon>NPAAA clade</taxon>
        <taxon>Hologalegina</taxon>
        <taxon>IRL clade</taxon>
        <taxon>Trifolieae</taxon>
        <taxon>Medicago</taxon>
    </lineage>
</organism>
<keyword evidence="1" id="KW-0479">Metal-binding</keyword>
<dbReference type="EMBL" id="PSQE01000001">
    <property type="protein sequence ID" value="RHN77381.1"/>
    <property type="molecule type" value="Genomic_DNA"/>
</dbReference>
<feature type="domain" description="SWIM-type" evidence="6">
    <location>
        <begin position="538"/>
        <end position="570"/>
    </location>
</feature>
<sequence>MSIHNFDLQDDEDNDDEELLAAQNGDENEEDDDDDLPQLPILPIRASYNPPRSMRNVNDDHSTELYHSMALPVDQGIAPGMQFHNKNDCILAIKYYHMKKSTDYIVKKSDPERYVIKCKDTKCGFKLRASWRKKTDKWEIGNMNDHTCVSTEMTQDHHKLSYNVICESVKSLLYMDASITVKVIIAHIREKFNYTVSYRKAWRARNKAIESIYGNWEESYEELPQWLMVMEKDLPGTIIDFQSDPSTEVANETVFKRLFWAFRPCISGFEFCKPIVQIDATWLYGKYKGTLLLAVAQDGNNKIFPIAFAIVEGETKEAWSFFLKNLRQHVTPQENICLIFDRHVSIKSAYDDPQNGWHDAPTSHVYCVRHIAQNFMRSFKDGELKKKVACMGYAMNIPTFEYYRSEIAVADRKALAWVDNIPKQKWTQSHDDGRRWGHMTSNLVESQNNVYKGIRGLPITAIVKASYYRLAALFAKRGHEAAARVNSGEPFSENSMKYLRNEVIKSNSHHVTQFDRDRYTFSVRETIDHKEGLPKGEYKVDLQNKWCDCGRFRALHLPCSHVIAACSSFCHDYKTFVDNKFTNECVYAVYNIHFDVVHHQTYWPNYEGPKVVPNKLMRRAKKGRPPITRIRTEMDDVETERRCGVCRMPGHSRKDCINIRHQKAQETWMEVGLWMIINGRMHRANGFNSLFTKINVSSLASIKFCTVLNQRHFYLSSSS</sequence>
<dbReference type="AlphaFoldDB" id="A0A396JL20"/>
<evidence type="ECO:0000313" key="7">
    <source>
        <dbReference type="EMBL" id="RHN77381.1"/>
    </source>
</evidence>
<dbReference type="SMART" id="SM00575">
    <property type="entry name" value="ZnF_PMZ"/>
    <property type="match status" value="1"/>
</dbReference>
<evidence type="ECO:0000313" key="8">
    <source>
        <dbReference type="Proteomes" id="UP000265566"/>
    </source>
</evidence>
<evidence type="ECO:0000256" key="2">
    <source>
        <dbReference type="ARBA" id="ARBA00022771"/>
    </source>
</evidence>
<accession>A0A396JL20</accession>
<reference evidence="8" key="1">
    <citation type="journal article" date="2018" name="Nat. Plants">
        <title>Whole-genome landscape of Medicago truncatula symbiotic genes.</title>
        <authorList>
            <person name="Pecrix Y."/>
            <person name="Staton S.E."/>
            <person name="Sallet E."/>
            <person name="Lelandais-Briere C."/>
            <person name="Moreau S."/>
            <person name="Carrere S."/>
            <person name="Blein T."/>
            <person name="Jardinaud M.F."/>
            <person name="Latrasse D."/>
            <person name="Zouine M."/>
            <person name="Zahm M."/>
            <person name="Kreplak J."/>
            <person name="Mayjonade B."/>
            <person name="Satge C."/>
            <person name="Perez M."/>
            <person name="Cauet S."/>
            <person name="Marande W."/>
            <person name="Chantry-Darmon C."/>
            <person name="Lopez-Roques C."/>
            <person name="Bouchez O."/>
            <person name="Berard A."/>
            <person name="Debelle F."/>
            <person name="Munos S."/>
            <person name="Bendahmane A."/>
            <person name="Berges H."/>
            <person name="Niebel A."/>
            <person name="Buitink J."/>
            <person name="Frugier F."/>
            <person name="Benhamed M."/>
            <person name="Crespi M."/>
            <person name="Gouzy J."/>
            <person name="Gamas P."/>
        </authorList>
    </citation>
    <scope>NUCLEOTIDE SEQUENCE [LARGE SCALE GENOMIC DNA]</scope>
    <source>
        <strain evidence="8">cv. Jemalong A17</strain>
    </source>
</reference>
<dbReference type="Proteomes" id="UP000265566">
    <property type="component" value="Chromosome 1"/>
</dbReference>
<evidence type="ECO:0000256" key="3">
    <source>
        <dbReference type="ARBA" id="ARBA00022833"/>
    </source>
</evidence>
<keyword evidence="2 4" id="KW-0863">Zinc-finger</keyword>
<dbReference type="InterPro" id="IPR004332">
    <property type="entry name" value="Transposase_MuDR"/>
</dbReference>
<evidence type="ECO:0000256" key="5">
    <source>
        <dbReference type="SAM" id="MobiDB-lite"/>
    </source>
</evidence>
<protein>
    <submittedName>
        <fullName evidence="7">Putative transcription factor interactor and regulator CCHC(Zn) family</fullName>
    </submittedName>
</protein>
<dbReference type="InterPro" id="IPR007527">
    <property type="entry name" value="Znf_SWIM"/>
</dbReference>
<evidence type="ECO:0000259" key="6">
    <source>
        <dbReference type="PROSITE" id="PS50966"/>
    </source>
</evidence>
<dbReference type="PANTHER" id="PTHR31973">
    <property type="entry name" value="POLYPROTEIN, PUTATIVE-RELATED"/>
    <property type="match status" value="1"/>
</dbReference>
<dbReference type="GO" id="GO:0008270">
    <property type="term" value="F:zinc ion binding"/>
    <property type="evidence" value="ECO:0007669"/>
    <property type="project" value="UniProtKB-KW"/>
</dbReference>
<keyword evidence="3" id="KW-0862">Zinc</keyword>
<comment type="caution">
    <text evidence="7">The sequence shown here is derived from an EMBL/GenBank/DDBJ whole genome shotgun (WGS) entry which is preliminary data.</text>
</comment>
<proteinExistence type="predicted"/>
<name>A0A396JL20_MEDTR</name>
<feature type="compositionally biased region" description="Acidic residues" evidence="5">
    <location>
        <begin position="8"/>
        <end position="19"/>
    </location>
</feature>
<dbReference type="InterPro" id="IPR018289">
    <property type="entry name" value="MULE_transposase_dom"/>
</dbReference>
<feature type="compositionally biased region" description="Acidic residues" evidence="5">
    <location>
        <begin position="26"/>
        <end position="36"/>
    </location>
</feature>
<evidence type="ECO:0000256" key="1">
    <source>
        <dbReference type="ARBA" id="ARBA00022723"/>
    </source>
</evidence>
<dbReference type="PANTHER" id="PTHR31973:SF196">
    <property type="entry name" value="SWIM-TYPE DOMAIN-CONTAINING PROTEIN"/>
    <property type="match status" value="1"/>
</dbReference>
<dbReference type="PROSITE" id="PS50966">
    <property type="entry name" value="ZF_SWIM"/>
    <property type="match status" value="1"/>
</dbReference>
<dbReference type="Gramene" id="rna828">
    <property type="protein sequence ID" value="RHN77381.1"/>
    <property type="gene ID" value="gene828"/>
</dbReference>
<evidence type="ECO:0000256" key="4">
    <source>
        <dbReference type="PROSITE-ProRule" id="PRU00325"/>
    </source>
</evidence>
<dbReference type="Pfam" id="PF04434">
    <property type="entry name" value="SWIM"/>
    <property type="match status" value="1"/>
</dbReference>